<feature type="compositionally biased region" description="Pro residues" evidence="1">
    <location>
        <begin position="78"/>
        <end position="87"/>
    </location>
</feature>
<accession>A0AAD7Z391</accession>
<dbReference type="AlphaFoldDB" id="A0AAD7Z391"/>
<evidence type="ECO:0000313" key="3">
    <source>
        <dbReference type="Proteomes" id="UP001231518"/>
    </source>
</evidence>
<reference evidence="2" key="1">
    <citation type="submission" date="2023-03" db="EMBL/GenBank/DDBJ databases">
        <title>Chromosome-level genomes of two armyworms, Mythimna separata and Mythimna loreyi, provide insights into the biosynthesis and reception of sex pheromones.</title>
        <authorList>
            <person name="Zhao H."/>
        </authorList>
    </citation>
    <scope>NUCLEOTIDE SEQUENCE</scope>
    <source>
        <strain evidence="2">BeijingLab</strain>
        <tissue evidence="2">Pupa</tissue>
    </source>
</reference>
<sequence length="119" mass="12259">MSWQEEFLLDHLVEVKPGENGQNPIYEMKDPIPGHVGRQLLSLLKVINQKEPPVDHIPGSRGPKPSSGGPQPGSDSPQPGPTGPPPGTAIQGIGTAIQGIGPASHETGAASLQPGAAKQ</sequence>
<dbReference type="Proteomes" id="UP001231518">
    <property type="component" value="Chromosome 1"/>
</dbReference>
<organism evidence="2 3">
    <name type="scientific">Mythimna separata</name>
    <name type="common">Oriental armyworm</name>
    <name type="synonym">Pseudaletia separata</name>
    <dbReference type="NCBI Taxonomy" id="271217"/>
    <lineage>
        <taxon>Eukaryota</taxon>
        <taxon>Metazoa</taxon>
        <taxon>Ecdysozoa</taxon>
        <taxon>Arthropoda</taxon>
        <taxon>Hexapoda</taxon>
        <taxon>Insecta</taxon>
        <taxon>Pterygota</taxon>
        <taxon>Neoptera</taxon>
        <taxon>Endopterygota</taxon>
        <taxon>Lepidoptera</taxon>
        <taxon>Glossata</taxon>
        <taxon>Ditrysia</taxon>
        <taxon>Noctuoidea</taxon>
        <taxon>Noctuidae</taxon>
        <taxon>Noctuinae</taxon>
        <taxon>Hadenini</taxon>
        <taxon>Mythimna</taxon>
    </lineage>
</organism>
<dbReference type="EMBL" id="JARGEI010000001">
    <property type="protein sequence ID" value="KAJ8736859.1"/>
    <property type="molecule type" value="Genomic_DNA"/>
</dbReference>
<comment type="caution">
    <text evidence="2">The sequence shown here is derived from an EMBL/GenBank/DDBJ whole genome shotgun (WGS) entry which is preliminary data.</text>
</comment>
<keyword evidence="3" id="KW-1185">Reference proteome</keyword>
<feature type="region of interest" description="Disordered" evidence="1">
    <location>
        <begin position="48"/>
        <end position="119"/>
    </location>
</feature>
<feature type="compositionally biased region" description="Low complexity" evidence="1">
    <location>
        <begin position="88"/>
        <end position="101"/>
    </location>
</feature>
<evidence type="ECO:0000313" key="2">
    <source>
        <dbReference type="EMBL" id="KAJ8736859.1"/>
    </source>
</evidence>
<name>A0AAD7Z391_MYTSE</name>
<protein>
    <submittedName>
        <fullName evidence="2">Uncharacterized protein</fullName>
    </submittedName>
</protein>
<evidence type="ECO:0000256" key="1">
    <source>
        <dbReference type="SAM" id="MobiDB-lite"/>
    </source>
</evidence>
<feature type="compositionally biased region" description="Low complexity" evidence="1">
    <location>
        <begin position="57"/>
        <end position="77"/>
    </location>
</feature>
<gene>
    <name evidence="2" type="ORF">PYW07_000130</name>
</gene>
<proteinExistence type="predicted"/>